<dbReference type="Gene3D" id="1.10.287.130">
    <property type="match status" value="1"/>
</dbReference>
<proteinExistence type="predicted"/>
<dbReference type="InterPro" id="IPR036890">
    <property type="entry name" value="HATPase_C_sf"/>
</dbReference>
<name>A0ABT5VJJ3_9BACI</name>
<dbReference type="Pfam" id="PF02518">
    <property type="entry name" value="HATPase_c"/>
    <property type="match status" value="1"/>
</dbReference>
<dbReference type="EC" id="2.7.13.3" evidence="3"/>
<organism evidence="16 17">
    <name type="scientific">Alkalihalobacterium chitinilyticum</name>
    <dbReference type="NCBI Taxonomy" id="2980103"/>
    <lineage>
        <taxon>Bacteria</taxon>
        <taxon>Bacillati</taxon>
        <taxon>Bacillota</taxon>
        <taxon>Bacilli</taxon>
        <taxon>Bacillales</taxon>
        <taxon>Bacillaceae</taxon>
        <taxon>Alkalihalobacterium</taxon>
    </lineage>
</organism>
<evidence type="ECO:0000256" key="7">
    <source>
        <dbReference type="ARBA" id="ARBA00022692"/>
    </source>
</evidence>
<feature type="transmembrane region" description="Helical" evidence="14">
    <location>
        <begin position="136"/>
        <end position="158"/>
    </location>
</feature>
<evidence type="ECO:0000256" key="1">
    <source>
        <dbReference type="ARBA" id="ARBA00000085"/>
    </source>
</evidence>
<evidence type="ECO:0000256" key="3">
    <source>
        <dbReference type="ARBA" id="ARBA00012438"/>
    </source>
</evidence>
<dbReference type="PANTHER" id="PTHR43065:SF46">
    <property type="entry name" value="C4-DICARBOXYLATE TRANSPORT SENSOR PROTEIN DCTB"/>
    <property type="match status" value="1"/>
</dbReference>
<keyword evidence="17" id="KW-1185">Reference proteome</keyword>
<dbReference type="CDD" id="cd00075">
    <property type="entry name" value="HATPase"/>
    <property type="match status" value="1"/>
</dbReference>
<dbReference type="SMART" id="SM00387">
    <property type="entry name" value="HATPase_c"/>
    <property type="match status" value="1"/>
</dbReference>
<dbReference type="PROSITE" id="PS50109">
    <property type="entry name" value="HIS_KIN"/>
    <property type="match status" value="1"/>
</dbReference>
<evidence type="ECO:0000313" key="17">
    <source>
        <dbReference type="Proteomes" id="UP001148125"/>
    </source>
</evidence>
<dbReference type="InterPro" id="IPR003594">
    <property type="entry name" value="HATPase_dom"/>
</dbReference>
<feature type="transmembrane region" description="Helical" evidence="14">
    <location>
        <begin position="104"/>
        <end position="124"/>
    </location>
</feature>
<dbReference type="EMBL" id="JAOTPO010000018">
    <property type="protein sequence ID" value="MDE5415627.1"/>
    <property type="molecule type" value="Genomic_DNA"/>
</dbReference>
<keyword evidence="7 14" id="KW-0812">Transmembrane</keyword>
<comment type="caution">
    <text evidence="16">The sequence shown here is derived from an EMBL/GenBank/DDBJ whole genome shotgun (WGS) entry which is preliminary data.</text>
</comment>
<dbReference type="InterPro" id="IPR005467">
    <property type="entry name" value="His_kinase_dom"/>
</dbReference>
<comment type="catalytic activity">
    <reaction evidence="1">
        <text>ATP + protein L-histidine = ADP + protein N-phospho-L-histidine.</text>
        <dbReference type="EC" id="2.7.13.3"/>
    </reaction>
</comment>
<accession>A0ABT5VJJ3</accession>
<evidence type="ECO:0000256" key="8">
    <source>
        <dbReference type="ARBA" id="ARBA00022741"/>
    </source>
</evidence>
<evidence type="ECO:0000259" key="15">
    <source>
        <dbReference type="PROSITE" id="PS50109"/>
    </source>
</evidence>
<evidence type="ECO:0000256" key="11">
    <source>
        <dbReference type="ARBA" id="ARBA00022989"/>
    </source>
</evidence>
<feature type="transmembrane region" description="Helical" evidence="14">
    <location>
        <begin position="40"/>
        <end position="61"/>
    </location>
</feature>
<evidence type="ECO:0000256" key="10">
    <source>
        <dbReference type="ARBA" id="ARBA00022840"/>
    </source>
</evidence>
<dbReference type="PANTHER" id="PTHR43065">
    <property type="entry name" value="SENSOR HISTIDINE KINASE"/>
    <property type="match status" value="1"/>
</dbReference>
<keyword evidence="8" id="KW-0547">Nucleotide-binding</keyword>
<comment type="subcellular location">
    <subcellularLocation>
        <location evidence="2">Cell membrane</location>
        <topology evidence="2">Multi-pass membrane protein</topology>
    </subcellularLocation>
</comment>
<dbReference type="InterPro" id="IPR036097">
    <property type="entry name" value="HisK_dim/P_sf"/>
</dbReference>
<protein>
    <recommendedName>
        <fullName evidence="3">histidine kinase</fullName>
        <ecNumber evidence="3">2.7.13.3</ecNumber>
    </recommendedName>
</protein>
<evidence type="ECO:0000256" key="13">
    <source>
        <dbReference type="ARBA" id="ARBA00023136"/>
    </source>
</evidence>
<keyword evidence="9" id="KW-0418">Kinase</keyword>
<keyword evidence="10 16" id="KW-0067">ATP-binding</keyword>
<evidence type="ECO:0000256" key="4">
    <source>
        <dbReference type="ARBA" id="ARBA00022475"/>
    </source>
</evidence>
<keyword evidence="13 14" id="KW-0472">Membrane</keyword>
<evidence type="ECO:0000256" key="14">
    <source>
        <dbReference type="SAM" id="Phobius"/>
    </source>
</evidence>
<dbReference type="GO" id="GO:0005524">
    <property type="term" value="F:ATP binding"/>
    <property type="evidence" value="ECO:0007669"/>
    <property type="project" value="UniProtKB-KW"/>
</dbReference>
<dbReference type="InterPro" id="IPR003661">
    <property type="entry name" value="HisK_dim/P_dom"/>
</dbReference>
<keyword evidence="6" id="KW-0808">Transferase</keyword>
<reference evidence="16" key="1">
    <citation type="submission" date="2024-05" db="EMBL/GenBank/DDBJ databases">
        <title>Alkalihalobacillus sp. strain MEB203 novel alkaliphilic bacterium from Lonar Lake, India.</title>
        <authorList>
            <person name="Joshi A."/>
            <person name="Thite S."/>
            <person name="Mengade P."/>
        </authorList>
    </citation>
    <scope>NUCLEOTIDE SEQUENCE</scope>
    <source>
        <strain evidence="16">MEB 203</strain>
    </source>
</reference>
<keyword evidence="4" id="KW-1003">Cell membrane</keyword>
<dbReference type="PRINTS" id="PR00344">
    <property type="entry name" value="BCTRLSENSOR"/>
</dbReference>
<evidence type="ECO:0000256" key="5">
    <source>
        <dbReference type="ARBA" id="ARBA00022553"/>
    </source>
</evidence>
<evidence type="ECO:0000313" key="16">
    <source>
        <dbReference type="EMBL" id="MDE5415627.1"/>
    </source>
</evidence>
<feature type="transmembrane region" description="Helical" evidence="14">
    <location>
        <begin position="73"/>
        <end position="98"/>
    </location>
</feature>
<feature type="transmembrane region" description="Helical" evidence="14">
    <location>
        <begin position="170"/>
        <end position="187"/>
    </location>
</feature>
<evidence type="ECO:0000256" key="9">
    <source>
        <dbReference type="ARBA" id="ARBA00022777"/>
    </source>
</evidence>
<keyword evidence="5" id="KW-0597">Phosphoprotein</keyword>
<dbReference type="SUPFAM" id="SSF55874">
    <property type="entry name" value="ATPase domain of HSP90 chaperone/DNA topoisomerase II/histidine kinase"/>
    <property type="match status" value="1"/>
</dbReference>
<dbReference type="InterPro" id="IPR011620">
    <property type="entry name" value="Sig_transdc_His_kinase_LytS_TM"/>
</dbReference>
<evidence type="ECO:0000256" key="2">
    <source>
        <dbReference type="ARBA" id="ARBA00004651"/>
    </source>
</evidence>
<evidence type="ECO:0000256" key="12">
    <source>
        <dbReference type="ARBA" id="ARBA00023012"/>
    </source>
</evidence>
<feature type="domain" description="Histidine kinase" evidence="15">
    <location>
        <begin position="215"/>
        <end position="421"/>
    </location>
</feature>
<dbReference type="InterPro" id="IPR004358">
    <property type="entry name" value="Sig_transdc_His_kin-like_C"/>
</dbReference>
<dbReference type="CDD" id="cd00082">
    <property type="entry name" value="HisKA"/>
    <property type="match status" value="1"/>
</dbReference>
<feature type="transmembrane region" description="Helical" evidence="14">
    <location>
        <begin position="7"/>
        <end position="25"/>
    </location>
</feature>
<keyword evidence="12" id="KW-0902">Two-component regulatory system</keyword>
<dbReference type="Gene3D" id="3.30.565.10">
    <property type="entry name" value="Histidine kinase-like ATPase, C-terminal domain"/>
    <property type="match status" value="1"/>
</dbReference>
<dbReference type="SUPFAM" id="SSF47384">
    <property type="entry name" value="Homodimeric domain of signal transducing histidine kinase"/>
    <property type="match status" value="1"/>
</dbReference>
<gene>
    <name evidence="16" type="ORF">N7Z68_19965</name>
</gene>
<dbReference type="Pfam" id="PF00512">
    <property type="entry name" value="HisKA"/>
    <property type="match status" value="1"/>
</dbReference>
<dbReference type="RefSeq" id="WP_275120228.1">
    <property type="nucleotide sequence ID" value="NZ_JAOTPO010000018.1"/>
</dbReference>
<evidence type="ECO:0000256" key="6">
    <source>
        <dbReference type="ARBA" id="ARBA00022679"/>
    </source>
</evidence>
<sequence length="423" mass="48097">MNILLEDIQIFLLNLSFVFLLYFLYHKFIERNTQRISNEIFVGLISGLSIILCMTFTLSPVSSFIFDMRQLPLIIGALYGGRRVLIFLFITLLSYRYFIGMDEGYYASVIIYSILTIILCYLIPRFTKAIKIKHKVKLAAIAASFGIVLILILIFLISPNASPIKLVSTVVLYGTQFFLILFFVTLIERARMERMIFEELKKLEKLKIVSEIAASISHEVRNPLTVTRGFIQLLRESNIPDDKKEMYIRLSLEELDRAEEIITDYLTFAKPSLENVQMLELHDELQYVLKVVSPYATMNSVNIHFKSAPNLFIAGEKQKFHQCLINLAKNAIEAMPQGGDLTVNIEQEEDKAIIRIQDSGVGMTEEQLSRLGTPYYTTKEKGTGLGTMVVFSIIKVMQGEISVNSKVGEGTCFTLVFPIVSNE</sequence>
<dbReference type="SMART" id="SM00388">
    <property type="entry name" value="HisKA"/>
    <property type="match status" value="1"/>
</dbReference>
<dbReference type="Proteomes" id="UP001148125">
    <property type="component" value="Unassembled WGS sequence"/>
</dbReference>
<dbReference type="Pfam" id="PF07694">
    <property type="entry name" value="5TM-5TMR_LYT"/>
    <property type="match status" value="1"/>
</dbReference>
<keyword evidence="11 14" id="KW-1133">Transmembrane helix</keyword>